<protein>
    <submittedName>
        <fullName evidence="1">Uncharacterized protein</fullName>
    </submittedName>
</protein>
<dbReference type="KEGG" id="cpri:FZC34_02720"/>
<dbReference type="Proteomes" id="UP000325004">
    <property type="component" value="Chromosome"/>
</dbReference>
<proteinExistence type="predicted"/>
<accession>A0A5C0UGK6</accession>
<sequence length="256" mass="30231">MKPLLYLFIFNFVYGDMKDLQEAIDLFENKSSIVEFTKRNLKEYCQLLSEERKLVNSSQNSRKTTLLSALSKNQSLKREDLSADQVKKKNKEIINFGNIMRDKFIRVLNNKEVEHDFTLIDCIQMLQEACCPNQPLCIEYIKEVVLTNSLLRPDCMSLEEDLMPEYILSESYYKNIVKLAKKSENVIYIHHKDYEIAFANLRSIKGEIGEEVYNLAKRIIWKHCNVKHRKLLTRYRNIKYDKKIEESKIKNQSKAG</sequence>
<dbReference type="RefSeq" id="WP_148971922.1">
    <property type="nucleotide sequence ID" value="NZ_CP043316.1"/>
</dbReference>
<gene>
    <name evidence="1" type="ORF">FZC34_02720</name>
</gene>
<reference evidence="1 2" key="1">
    <citation type="submission" date="2019-08" db="EMBL/GenBank/DDBJ databases">
        <title>Highly reduced genomes of protist endosymbionts show evolutionary convergence.</title>
        <authorList>
            <person name="George E."/>
            <person name="Husnik F."/>
            <person name="Tashyreva D."/>
            <person name="Prokopchuk G."/>
            <person name="Horak A."/>
            <person name="Kwong W.K."/>
            <person name="Lukes J."/>
            <person name="Keeling P.J."/>
        </authorList>
    </citation>
    <scope>NUCLEOTIDE SEQUENCE [LARGE SCALE GENOMIC DNA]</scope>
    <source>
        <strain evidence="1">1604LC</strain>
    </source>
</reference>
<organism evidence="1 2">
    <name type="scientific">Candidatus Cytomitobacter primus</name>
    <dbReference type="NCBI Taxonomy" id="2066024"/>
    <lineage>
        <taxon>Bacteria</taxon>
        <taxon>Pseudomonadati</taxon>
        <taxon>Pseudomonadota</taxon>
        <taxon>Alphaproteobacteria</taxon>
        <taxon>Holosporales</taxon>
        <taxon>Holosporaceae</taxon>
        <taxon>Candidatus Cytomitobacter</taxon>
    </lineage>
</organism>
<evidence type="ECO:0000313" key="1">
    <source>
        <dbReference type="EMBL" id="QEK38801.1"/>
    </source>
</evidence>
<keyword evidence="2" id="KW-1185">Reference proteome</keyword>
<dbReference type="AlphaFoldDB" id="A0A5C0UGK6"/>
<dbReference type="EMBL" id="CP043316">
    <property type="protein sequence ID" value="QEK38801.1"/>
    <property type="molecule type" value="Genomic_DNA"/>
</dbReference>
<evidence type="ECO:0000313" key="2">
    <source>
        <dbReference type="Proteomes" id="UP000325004"/>
    </source>
</evidence>
<name>A0A5C0UGK6_9PROT</name>